<keyword evidence="3" id="KW-0150">Chloroplast</keyword>
<dbReference type="GeneID" id="18667430"/>
<dbReference type="PANTHER" id="PTHR31272:SF6">
    <property type="entry name" value="CYTOCHROME C-TYPE BIOGENESIS CCDA-LIKE CHLOROPLASTIC PROTEIN"/>
    <property type="match status" value="1"/>
</dbReference>
<feature type="transmembrane region" description="Helical" evidence="2">
    <location>
        <begin position="224"/>
        <end position="243"/>
    </location>
</feature>
<keyword evidence="3" id="KW-0934">Plastid</keyword>
<dbReference type="PANTHER" id="PTHR31272">
    <property type="entry name" value="CYTOCHROME C-TYPE BIOGENESIS PROTEIN HI_1454-RELATED"/>
    <property type="match status" value="1"/>
</dbReference>
<keyword evidence="2" id="KW-0812">Transmembrane</keyword>
<feature type="transmembrane region" description="Helical" evidence="2">
    <location>
        <begin position="146"/>
        <end position="175"/>
    </location>
</feature>
<keyword evidence="1" id="KW-0201">Cytochrome c-type biogenesis</keyword>
<geneLocation type="chloroplast" evidence="3"/>
<dbReference type="AlphaFoldDB" id="W8DX61"/>
<protein>
    <submittedName>
        <fullName evidence="3">Thiol:disulfide interchange protein</fullName>
    </submittedName>
</protein>
<dbReference type="InterPro" id="IPR051790">
    <property type="entry name" value="Cytochrome_c-biogenesis_DsbD"/>
</dbReference>
<dbReference type="GO" id="GO:0017004">
    <property type="term" value="P:cytochrome complex assembly"/>
    <property type="evidence" value="ECO:0007669"/>
    <property type="project" value="UniProtKB-KW"/>
</dbReference>
<keyword evidence="2" id="KW-0472">Membrane</keyword>
<name>W8DX61_9FLOR</name>
<proteinExistence type="predicted"/>
<feature type="transmembrane region" description="Helical" evidence="2">
    <location>
        <begin position="76"/>
        <end position="95"/>
    </location>
</feature>
<feature type="transmembrane region" description="Helical" evidence="2">
    <location>
        <begin position="181"/>
        <end position="203"/>
    </location>
</feature>
<gene>
    <name evidence="3" type="primary">dsbD</name>
</gene>
<organism evidence="3">
    <name type="scientific">Gracilaria salicornia</name>
    <dbReference type="NCBI Taxonomy" id="172968"/>
    <lineage>
        <taxon>Eukaryota</taxon>
        <taxon>Rhodophyta</taxon>
        <taxon>Florideophyceae</taxon>
        <taxon>Rhodymeniophycidae</taxon>
        <taxon>Gracilariales</taxon>
        <taxon>Gracilariaceae</taxon>
        <taxon>Gracilaria</taxon>
    </lineage>
</organism>
<evidence type="ECO:0000256" key="2">
    <source>
        <dbReference type="SAM" id="Phobius"/>
    </source>
</evidence>
<feature type="transmembrane region" description="Helical" evidence="2">
    <location>
        <begin position="101"/>
        <end position="125"/>
    </location>
</feature>
<sequence>MIQIHFLNMINYQTYNIEQYLYNMLAAQINNAHPIIFILIITSGLLTSLNPCLLSIIPTSLSYIYAEKLTNTSKKIFIFGILSSNIFSIIIFQVLHKQYDYLLHAFPFLSYIITAIISLNLLQILEVNNNFNYKNTRYKRLLFTPLLYKYITGLIIGIGSSSCTAPILLIILFWISSCKSWFLGIVYTTTYLFSCTLPIYLIINQNITSASINKWPLIWNNITFLSGCIMLGYSIFSLLNIIFI</sequence>
<dbReference type="EMBL" id="KF861575">
    <property type="protein sequence ID" value="AHH24509.1"/>
    <property type="molecule type" value="Genomic_DNA"/>
</dbReference>
<evidence type="ECO:0000256" key="1">
    <source>
        <dbReference type="ARBA" id="ARBA00022748"/>
    </source>
</evidence>
<dbReference type="RefSeq" id="YP_009019541.1">
    <property type="nucleotide sequence ID" value="NC_023785.1"/>
</dbReference>
<reference evidence="3" key="1">
    <citation type="journal article" date="2014" name="Phycologia">
        <title>Highly conserved organellar genomes in the Gracilariales as inferred using new data from the Hawaiian invasive red alga Gracilaria salicornia (Rhodophyta).</title>
        <authorList>
            <person name="Campbell M.A."/>
            <person name="Presting G.G."/>
            <person name="Bennett M.S."/>
            <person name="Sherwood A.R."/>
        </authorList>
    </citation>
    <scope>NUCLEOTIDE SEQUENCE</scope>
</reference>
<keyword evidence="2" id="KW-1133">Transmembrane helix</keyword>
<evidence type="ECO:0000313" key="3">
    <source>
        <dbReference type="EMBL" id="AHH24509.1"/>
    </source>
</evidence>
<accession>W8DX61</accession>
<feature type="transmembrane region" description="Helical" evidence="2">
    <location>
        <begin position="35"/>
        <end position="64"/>
    </location>
</feature>